<dbReference type="SUPFAM" id="SSF47648">
    <property type="entry name" value="Nucleoside phosphorylase/phosphoribosyltransferase N-terminal domain"/>
    <property type="match status" value="1"/>
</dbReference>
<protein>
    <recommendedName>
        <fullName evidence="3">Glycosyl transferase family 3 N-terminal domain-containing protein</fullName>
    </recommendedName>
</protein>
<dbReference type="EMBL" id="UINC01086257">
    <property type="protein sequence ID" value="SVC34550.1"/>
    <property type="molecule type" value="Genomic_DNA"/>
</dbReference>
<dbReference type="InterPro" id="IPR017459">
    <property type="entry name" value="Glycosyl_Trfase_fam3_N_dom"/>
</dbReference>
<evidence type="ECO:0000259" key="3">
    <source>
        <dbReference type="Pfam" id="PF02885"/>
    </source>
</evidence>
<dbReference type="AlphaFoldDB" id="A0A382LD35"/>
<evidence type="ECO:0000256" key="2">
    <source>
        <dbReference type="ARBA" id="ARBA00022679"/>
    </source>
</evidence>
<name>A0A382LD35_9ZZZZ</name>
<evidence type="ECO:0000256" key="1">
    <source>
        <dbReference type="ARBA" id="ARBA00022676"/>
    </source>
</evidence>
<sequence>MKNITEIISKLLNRNNLSFEESYGLMNQIMSG</sequence>
<dbReference type="Pfam" id="PF02885">
    <property type="entry name" value="Glycos_trans_3N"/>
    <property type="match status" value="1"/>
</dbReference>
<gene>
    <name evidence="4" type="ORF">METZ01_LOCUS287404</name>
</gene>
<feature type="domain" description="Glycosyl transferase family 3 N-terminal" evidence="3">
    <location>
        <begin position="6"/>
        <end position="32"/>
    </location>
</feature>
<keyword evidence="1" id="KW-0328">Glycosyltransferase</keyword>
<feature type="non-terminal residue" evidence="4">
    <location>
        <position position="1"/>
    </location>
</feature>
<dbReference type="GO" id="GO:0016757">
    <property type="term" value="F:glycosyltransferase activity"/>
    <property type="evidence" value="ECO:0007669"/>
    <property type="project" value="UniProtKB-KW"/>
</dbReference>
<dbReference type="Gene3D" id="1.20.970.10">
    <property type="entry name" value="Transferase, Pyrimidine Nucleoside Phosphorylase, Chain C"/>
    <property type="match status" value="1"/>
</dbReference>
<accession>A0A382LD35</accession>
<keyword evidence="2" id="KW-0808">Transferase</keyword>
<feature type="non-terminal residue" evidence="4">
    <location>
        <position position="32"/>
    </location>
</feature>
<evidence type="ECO:0000313" key="4">
    <source>
        <dbReference type="EMBL" id="SVC34550.1"/>
    </source>
</evidence>
<proteinExistence type="predicted"/>
<organism evidence="4">
    <name type="scientific">marine metagenome</name>
    <dbReference type="NCBI Taxonomy" id="408172"/>
    <lineage>
        <taxon>unclassified sequences</taxon>
        <taxon>metagenomes</taxon>
        <taxon>ecological metagenomes</taxon>
    </lineage>
</organism>
<dbReference type="InterPro" id="IPR036320">
    <property type="entry name" value="Glycosyl_Trfase_fam3_N_dom_sf"/>
</dbReference>
<reference evidence="4" key="1">
    <citation type="submission" date="2018-05" db="EMBL/GenBank/DDBJ databases">
        <authorList>
            <person name="Lanie J.A."/>
            <person name="Ng W.-L."/>
            <person name="Kazmierczak K.M."/>
            <person name="Andrzejewski T.M."/>
            <person name="Davidsen T.M."/>
            <person name="Wayne K.J."/>
            <person name="Tettelin H."/>
            <person name="Glass J.I."/>
            <person name="Rusch D."/>
            <person name="Podicherti R."/>
            <person name="Tsui H.-C.T."/>
            <person name="Winkler M.E."/>
        </authorList>
    </citation>
    <scope>NUCLEOTIDE SEQUENCE</scope>
</reference>